<dbReference type="GeneID" id="95792581"/>
<comment type="caution">
    <text evidence="1">The sequence shown here is derived from an EMBL/GenBank/DDBJ whole genome shotgun (WGS) entry which is preliminary data.</text>
</comment>
<evidence type="ECO:0000313" key="2">
    <source>
        <dbReference type="Proteomes" id="UP000565089"/>
    </source>
</evidence>
<dbReference type="EMBL" id="JACHMS010000001">
    <property type="protein sequence ID" value="MBB4710648.1"/>
    <property type="molecule type" value="Genomic_DNA"/>
</dbReference>
<sequence length="135" mass="14295">MDRNVSVGSGERLLDELVRAAQLASPAELPVVFNRYAEAMGLGRAVIYLVDIQQRLLVPFVEGEPELELDASPAGWAYRTGSLRVEETPSGGLNVWLPLADGHAHRCAALVQLRPPASVAHPSPLPAPQGLGAAA</sequence>
<proteinExistence type="predicted"/>
<gene>
    <name evidence="1" type="ORF">BJ965_000530</name>
</gene>
<dbReference type="RefSeq" id="WP_246548637.1">
    <property type="nucleotide sequence ID" value="NZ_JACHMS010000001.1"/>
</dbReference>
<dbReference type="AlphaFoldDB" id="A0A7W7DH01"/>
<reference evidence="1 2" key="1">
    <citation type="submission" date="2020-08" db="EMBL/GenBank/DDBJ databases">
        <title>Sequencing the genomes of 1000 actinobacteria strains.</title>
        <authorList>
            <person name="Klenk H.-P."/>
        </authorList>
    </citation>
    <scope>NUCLEOTIDE SEQUENCE [LARGE SCALE GENOMIC DNA]</scope>
    <source>
        <strain evidence="1 2">DSM 40483</strain>
    </source>
</reference>
<evidence type="ECO:0008006" key="3">
    <source>
        <dbReference type="Google" id="ProtNLM"/>
    </source>
</evidence>
<organism evidence="1 2">
    <name type="scientific">Streptomyces luteogriseus</name>
    <dbReference type="NCBI Taxonomy" id="68233"/>
    <lineage>
        <taxon>Bacteria</taxon>
        <taxon>Bacillati</taxon>
        <taxon>Actinomycetota</taxon>
        <taxon>Actinomycetes</taxon>
        <taxon>Kitasatosporales</taxon>
        <taxon>Streptomycetaceae</taxon>
        <taxon>Streptomyces</taxon>
    </lineage>
</organism>
<keyword evidence="2" id="KW-1185">Reference proteome</keyword>
<protein>
    <recommendedName>
        <fullName evidence="3">GAF domain-containing protein</fullName>
    </recommendedName>
</protein>
<name>A0A7W7DH01_9ACTN</name>
<accession>A0A7W7DH01</accession>
<dbReference type="Proteomes" id="UP000565089">
    <property type="component" value="Unassembled WGS sequence"/>
</dbReference>
<evidence type="ECO:0000313" key="1">
    <source>
        <dbReference type="EMBL" id="MBB4710648.1"/>
    </source>
</evidence>